<dbReference type="VEuPathDB" id="ToxoDB:NCLIV_015230"/>
<gene>
    <name evidence="5" type="ORF">BN1204_015230</name>
    <name evidence="4" type="ORF">NCLIV_015230</name>
</gene>
<dbReference type="InterPro" id="IPR036869">
    <property type="entry name" value="J_dom_sf"/>
</dbReference>
<feature type="compositionally biased region" description="Basic and acidic residues" evidence="2">
    <location>
        <begin position="94"/>
        <end position="113"/>
    </location>
</feature>
<proteinExistence type="predicted"/>
<evidence type="ECO:0000313" key="5">
    <source>
        <dbReference type="EMBL" id="CEL65686.1"/>
    </source>
</evidence>
<dbReference type="OMA" id="IWKENWE"/>
<feature type="domain" description="J" evidence="3">
    <location>
        <begin position="124"/>
        <end position="190"/>
    </location>
</feature>
<dbReference type="Pfam" id="PF00226">
    <property type="entry name" value="DnaJ"/>
    <property type="match status" value="1"/>
</dbReference>
<feature type="compositionally biased region" description="Low complexity" evidence="2">
    <location>
        <begin position="356"/>
        <end position="370"/>
    </location>
</feature>
<dbReference type="PANTHER" id="PTHR44145">
    <property type="entry name" value="DNAJ HOMOLOG SUBFAMILY A MEMBER 3, MITOCHONDRIAL"/>
    <property type="match status" value="1"/>
</dbReference>
<dbReference type="OrthoDB" id="10250354at2759"/>
<dbReference type="Gene3D" id="1.10.287.110">
    <property type="entry name" value="DnaJ domain"/>
    <property type="match status" value="1"/>
</dbReference>
<dbReference type="GeneID" id="13444197"/>
<reference evidence="4" key="2">
    <citation type="submission" date="2011-03" db="EMBL/GenBank/DDBJ databases">
        <title>Comparative genomics and transcriptomics of Neospora caninum and Toxoplasma gondii.</title>
        <authorList>
            <person name="Reid A.J."/>
            <person name="Sohal A."/>
            <person name="Harris D."/>
            <person name="Quail M."/>
            <person name="Sanders M."/>
            <person name="Berriman M."/>
            <person name="Wastling J.M."/>
            <person name="Pain A."/>
        </authorList>
    </citation>
    <scope>NUCLEOTIDE SEQUENCE</scope>
    <source>
        <strain evidence="4">Liverpool</strain>
    </source>
</reference>
<dbReference type="InterPro" id="IPR001623">
    <property type="entry name" value="DnaJ_domain"/>
</dbReference>
<sequence>MLPHPNACPSLFRSFASSFSGSPASLGPSPSSLPGVLRARASPLFFSSAISGASPFACVSVRTFAYGFSRGKRKEDDARRQEAARKAFFESLNQKKREEKEREEERRKQRAEVQKQGPFLHGKDYYQILAVKRSATQEEIKKAYIEAAKLHHPDQNPETPAEAAKRFQDVQQAYATLKKPWSRTLYDQELDGSFRNPRRTGAATHDPSRGGRAEEKIWKENWEETAEQREQRRERYRRYAAGIREDLPYVDTINPVWIIAGTSAVVFGFAAYMNDRGKKSFDSALNDDFTDKDFRGDKLVRAFFNPFSAKWERLPDGCDAPAPHTLHAVPRSQTEPARLVVDKRTGETLWANQIRSRNSSSSPVSDASDA</sequence>
<dbReference type="RefSeq" id="XP_003881763.1">
    <property type="nucleotide sequence ID" value="XM_003881714.1"/>
</dbReference>
<dbReference type="eggNOG" id="KOG0715">
    <property type="taxonomic scope" value="Eukaryota"/>
</dbReference>
<dbReference type="SMART" id="SM00271">
    <property type="entry name" value="DnaJ"/>
    <property type="match status" value="1"/>
</dbReference>
<organism evidence="4 6">
    <name type="scientific">Neospora caninum (strain Liverpool)</name>
    <dbReference type="NCBI Taxonomy" id="572307"/>
    <lineage>
        <taxon>Eukaryota</taxon>
        <taxon>Sar</taxon>
        <taxon>Alveolata</taxon>
        <taxon>Apicomplexa</taxon>
        <taxon>Conoidasida</taxon>
        <taxon>Coccidia</taxon>
        <taxon>Eucoccidiorida</taxon>
        <taxon>Eimeriorina</taxon>
        <taxon>Sarcocystidae</taxon>
        <taxon>Neospora</taxon>
    </lineage>
</organism>
<dbReference type="EMBL" id="FR823386">
    <property type="protein sequence ID" value="CBZ51730.1"/>
    <property type="molecule type" value="Genomic_DNA"/>
</dbReference>
<dbReference type="AlphaFoldDB" id="F0VCP1"/>
<feature type="region of interest" description="Disordered" evidence="2">
    <location>
        <begin position="351"/>
        <end position="370"/>
    </location>
</feature>
<evidence type="ECO:0000256" key="1">
    <source>
        <dbReference type="ARBA" id="ARBA00023186"/>
    </source>
</evidence>
<dbReference type="EMBL" id="LN714479">
    <property type="protein sequence ID" value="CEL65686.1"/>
    <property type="molecule type" value="Genomic_DNA"/>
</dbReference>
<reference evidence="5" key="4">
    <citation type="journal article" date="2015" name="PLoS ONE">
        <title>Comprehensive Evaluation of Toxoplasma gondii VEG and Neospora caninum LIV Genomes with Tachyzoite Stage Transcriptome and Proteome Defines Novel Transcript Features.</title>
        <authorList>
            <person name="Ramaprasad A."/>
            <person name="Mourier T."/>
            <person name="Naeem R."/>
            <person name="Malas T.B."/>
            <person name="Moussa E."/>
            <person name="Panigrahi A."/>
            <person name="Vermont S.J."/>
            <person name="Otto T.D."/>
            <person name="Wastling J."/>
            <person name="Pain A."/>
        </authorList>
    </citation>
    <scope>NUCLEOTIDE SEQUENCE</scope>
    <source>
        <strain evidence="5">Liverpool</strain>
    </source>
</reference>
<reference evidence="4" key="1">
    <citation type="submission" date="2011-02" db="EMBL/GenBank/DDBJ databases">
        <authorList>
            <person name="Aslett M."/>
        </authorList>
    </citation>
    <scope>NUCLEOTIDE SEQUENCE</scope>
    <source>
        <strain evidence="4">Liverpool</strain>
    </source>
</reference>
<accession>F0VCP1</accession>
<dbReference type="PANTHER" id="PTHR44145:SF3">
    <property type="entry name" value="DNAJ HOMOLOG SUBFAMILY A MEMBER 3, MITOCHONDRIAL"/>
    <property type="match status" value="1"/>
</dbReference>
<dbReference type="SUPFAM" id="SSF46565">
    <property type="entry name" value="Chaperone J-domain"/>
    <property type="match status" value="1"/>
</dbReference>
<name>F0VCP1_NEOCL</name>
<evidence type="ECO:0000313" key="4">
    <source>
        <dbReference type="EMBL" id="CBZ51730.1"/>
    </source>
</evidence>
<dbReference type="Proteomes" id="UP000007494">
    <property type="component" value="Chromosome V"/>
</dbReference>
<keyword evidence="6" id="KW-1185">Reference proteome</keyword>
<feature type="compositionally biased region" description="Basic and acidic residues" evidence="2">
    <location>
        <begin position="206"/>
        <end position="217"/>
    </location>
</feature>
<feature type="region of interest" description="Disordered" evidence="2">
    <location>
        <begin position="192"/>
        <end position="217"/>
    </location>
</feature>
<dbReference type="PRINTS" id="PR00625">
    <property type="entry name" value="JDOMAIN"/>
</dbReference>
<dbReference type="InterPro" id="IPR051938">
    <property type="entry name" value="Apopto_cytoskel_mod"/>
</dbReference>
<feature type="region of interest" description="Disordered" evidence="2">
    <location>
        <begin position="94"/>
        <end position="116"/>
    </location>
</feature>
<evidence type="ECO:0000313" key="6">
    <source>
        <dbReference type="Proteomes" id="UP000007494"/>
    </source>
</evidence>
<protein>
    <submittedName>
        <fullName evidence="4">Chaperone protein dnaJ, related</fullName>
    </submittedName>
</protein>
<dbReference type="InParanoid" id="F0VCP1"/>
<keyword evidence="1" id="KW-0143">Chaperone</keyword>
<evidence type="ECO:0000256" key="2">
    <source>
        <dbReference type="SAM" id="MobiDB-lite"/>
    </source>
</evidence>
<evidence type="ECO:0000259" key="3">
    <source>
        <dbReference type="PROSITE" id="PS50076"/>
    </source>
</evidence>
<dbReference type="PROSITE" id="PS50076">
    <property type="entry name" value="DNAJ_2"/>
    <property type="match status" value="1"/>
</dbReference>
<reference evidence="6" key="3">
    <citation type="journal article" date="2012" name="PLoS Pathog.">
        <title>Comparative genomics of the apicomplexan parasites Toxoplasma gondii and Neospora caninum: Coccidia differing in host range and transmission strategy.</title>
        <authorList>
            <person name="Reid A.J."/>
            <person name="Vermont S.J."/>
            <person name="Cotton J.A."/>
            <person name="Harris D."/>
            <person name="Hill-Cawthorne G.A."/>
            <person name="Konen-Waisman S."/>
            <person name="Latham S.M."/>
            <person name="Mourier T."/>
            <person name="Norton R."/>
            <person name="Quail M.A."/>
            <person name="Sanders M."/>
            <person name="Shanmugam D."/>
            <person name="Sohal A."/>
            <person name="Wasmuth J.D."/>
            <person name="Brunk B."/>
            <person name="Grigg M.E."/>
            <person name="Howard J.C."/>
            <person name="Parkinson J."/>
            <person name="Roos D.S."/>
            <person name="Trees A.J."/>
            <person name="Berriman M."/>
            <person name="Pain A."/>
            <person name="Wastling J.M."/>
        </authorList>
    </citation>
    <scope>NUCLEOTIDE SEQUENCE [LARGE SCALE GENOMIC DNA]</scope>
    <source>
        <strain evidence="6">Liverpool</strain>
    </source>
</reference>
<dbReference type="CDD" id="cd06257">
    <property type="entry name" value="DnaJ"/>
    <property type="match status" value="1"/>
</dbReference>